<evidence type="ECO:0000259" key="4">
    <source>
        <dbReference type="PROSITE" id="PS50268"/>
    </source>
</evidence>
<dbReference type="InterPro" id="IPR050557">
    <property type="entry name" value="RTX_toxin/Mannuronan_C5-epim"/>
</dbReference>
<dbReference type="GO" id="GO:0007156">
    <property type="term" value="P:homophilic cell adhesion via plasma membrane adhesion molecules"/>
    <property type="evidence" value="ECO:0007669"/>
    <property type="project" value="InterPro"/>
</dbReference>
<dbReference type="PANTHER" id="PTHR38340:SF1">
    <property type="entry name" value="S-LAYER PROTEIN"/>
    <property type="match status" value="1"/>
</dbReference>
<dbReference type="Gene3D" id="2.60.40.3440">
    <property type="match status" value="4"/>
</dbReference>
<dbReference type="PROSITE" id="PS00330">
    <property type="entry name" value="HEMOLYSIN_CALCIUM"/>
    <property type="match status" value="3"/>
</dbReference>
<accession>A0A221K6S6</accession>
<organism evidence="5 6">
    <name type="scientific">Pseudosulfitobacter pseudonitzschiae</name>
    <dbReference type="NCBI Taxonomy" id="1402135"/>
    <lineage>
        <taxon>Bacteria</taxon>
        <taxon>Pseudomonadati</taxon>
        <taxon>Pseudomonadota</taxon>
        <taxon>Alphaproteobacteria</taxon>
        <taxon>Rhodobacterales</taxon>
        <taxon>Roseobacteraceae</taxon>
        <taxon>Pseudosulfitobacter</taxon>
    </lineage>
</organism>
<evidence type="ECO:0000256" key="3">
    <source>
        <dbReference type="SAM" id="MobiDB-lite"/>
    </source>
</evidence>
<name>A0A221K6S6_9RHOB</name>
<dbReference type="Gene3D" id="2.60.40.10">
    <property type="entry name" value="Immunoglobulins"/>
    <property type="match status" value="3"/>
</dbReference>
<feature type="compositionally biased region" description="Low complexity" evidence="3">
    <location>
        <begin position="906"/>
        <end position="917"/>
    </location>
</feature>
<geneLocation type="plasmid" evidence="5 6">
    <name>pSMR1-1</name>
</geneLocation>
<dbReference type="Pfam" id="PF00353">
    <property type="entry name" value="HemolysinCabind"/>
    <property type="match status" value="5"/>
</dbReference>
<feature type="compositionally biased region" description="Low complexity" evidence="3">
    <location>
        <begin position="925"/>
        <end position="939"/>
    </location>
</feature>
<dbReference type="Pfam" id="PF19077">
    <property type="entry name" value="Big_13"/>
    <property type="match status" value="1"/>
</dbReference>
<dbReference type="InterPro" id="IPR002126">
    <property type="entry name" value="Cadherin-like_dom"/>
</dbReference>
<dbReference type="RefSeq" id="WP_089422729.1">
    <property type="nucleotide sequence ID" value="NZ_CP022416.1"/>
</dbReference>
<protein>
    <submittedName>
        <fullName evidence="5">RTX-I toxin determinant A from serotypes 1/9</fullName>
    </submittedName>
</protein>
<dbReference type="NCBIfam" id="NF012211">
    <property type="entry name" value="tand_rpt_95"/>
    <property type="match status" value="4"/>
</dbReference>
<dbReference type="GO" id="GO:0005576">
    <property type="term" value="C:extracellular region"/>
    <property type="evidence" value="ECO:0007669"/>
    <property type="project" value="UniProtKB-SubCell"/>
</dbReference>
<feature type="region of interest" description="Disordered" evidence="3">
    <location>
        <begin position="221"/>
        <end position="252"/>
    </location>
</feature>
<gene>
    <name evidence="5" type="primary">apxIA</name>
    <name evidence="5" type="ORF">SULPSESMR1_05024</name>
</gene>
<feature type="domain" description="Cadherin" evidence="4">
    <location>
        <begin position="403"/>
        <end position="485"/>
    </location>
</feature>
<dbReference type="Proteomes" id="UP000199754">
    <property type="component" value="Plasmid pSMR1-1"/>
</dbReference>
<reference evidence="5 6" key="1">
    <citation type="submission" date="2017-07" db="EMBL/GenBank/DDBJ databases">
        <title>Genome Sequence of Sulfitobacter pseudonitzschiae Strain SMR1 Isolated from a culture of the Diatom Skeletonema marinoi.</title>
        <authorList>
            <person name="Topel M."/>
            <person name="Pinder M.I.M."/>
            <person name="Johansson O.N."/>
            <person name="Kourtchenko O."/>
            <person name="Godhe A."/>
            <person name="Clarke A.K."/>
        </authorList>
    </citation>
    <scope>NUCLEOTIDE SEQUENCE [LARGE SCALE GENOMIC DNA]</scope>
    <source>
        <strain evidence="5 6">SMR1</strain>
        <plasmid evidence="5 6">pSMR1-1</plasmid>
    </source>
</reference>
<proteinExistence type="predicted"/>
<feature type="domain" description="Cadherin" evidence="4">
    <location>
        <begin position="312"/>
        <end position="399"/>
    </location>
</feature>
<evidence type="ECO:0000313" key="5">
    <source>
        <dbReference type="EMBL" id="ASM74714.1"/>
    </source>
</evidence>
<dbReference type="PROSITE" id="PS00018">
    <property type="entry name" value="EF_HAND_1"/>
    <property type="match status" value="1"/>
</dbReference>
<dbReference type="InterPro" id="IPR044016">
    <property type="entry name" value="Big_13"/>
</dbReference>
<dbReference type="GO" id="GO:0005509">
    <property type="term" value="F:calcium ion binding"/>
    <property type="evidence" value="ECO:0007669"/>
    <property type="project" value="InterPro"/>
</dbReference>
<keyword evidence="6" id="KW-1185">Reference proteome</keyword>
<sequence>MAFNIGSLTAAQQIQLIYTAYFGRAAEPNGFGFWTPLLEENLDGDADGVPGFSFTEIADLFFNQPETRKVYDLEPGVTNTADLPNTIDFLQDVYINLFGRFPDPEGVNFWGNVLESGTFTIGEVIVKIVEGAQAADEQALLNRIEAGLDWKDAAEAFGVDNVDPVNPDPNYDAAVNALNGVTSDPQTLVDAKTATDEFFNEVPTAANESDSVLEDNVLNGDVSDKTDDADGDTLTHTVEPGDGPSNGTVTMNPDGTYTYTPNANYNGADSFTYTVDDGKGGTDAGTVFLTVTAVNDDPLAQTGIVSTTNEDTAVNGSVSSTDVDGGAPSYSVFSDPANGSVTMNPDGSYTYTPNANFNGTDTFTYAVDDGNGGTDTETVTVTVNPVNDAPVAAGTTPTTNEDTVLNASVTATDVDGDALTFALAAQAGNGTVVMNPDGTYTYTPNANFNGTDSFTYSVSDGNGGTDTATVSITVNPVNDLPVPSAQSVTTFEDVALQGAVSATDADGDVLTFSVEAGDGPSNGTLVMQANGSYIYTPNADYNGADSFTYTVTDGNGAPQTATVTIDVTPVADVLTPNTDTLNGGANDDTYLGADSRDGIGGQNELNAGDSINGAGGNNTLVFNTSGAILGGNRNYSAFTLMNVQNFQHTNDSDETTIFDMSSSNGVQTYINKNSTDDVVWNFANLNPDMDGDSRPEVNLIVDNLTGGSDTSLDIRNGDFGAFPNAEVNLTVLDSDTNLTDAGDINIDTQVNTIDLDTGAANGSVVSIADLNSGNTFLNIATENALVIGDPDGDVGITGATGSREISGFENPLSSTVTQIDASASTAPVLASARNAGGNVTFQGGQAGDIFEGGEGTNDTLIGNGGADILDGHTGNDNLQGGSGNDTLLGNAGNDIISGGDNNDVIDGGDGSDNISGDDGNDTIHTGAAAASGNSSVGTTGTDDEIVDAGSGNDNVTTVVQVLDGTDENGGALNLVDQLRGGDDFDNLFLVGGSSGDVNGLNFVQEFENIELDGTGTHTFTIGNNSVFENEHDARVGGGGAETTVDGRSSGGSLNLDFSTLDEKMNVIDSNNSDTIIGSAGDDDIFFAGGADNLIGGAGNDEFIGDPDNINLNDTIDGDGGNDAIVARGRGTANLGANIVGIQTLKAEDAGVANGADLTVNIGDGTAPNNFTNADGTNTSHDGVLSNGGNPRIHIDGSDLDLGEELFVNFNNTVDEDIQVTGGASNDIINMGTFLDAGDQIEGGDNRPVDVTENTAGNISSTTQLGDILVVDLNGGTLNDAAFANVSGIETLRVIDTAGGGTLNLGSNAAAAGIQVVDASGVALNGTTINAQTFGNDLTVIDSNANMNINTGGGNDTVLLAGGTDNVNTGGGADVIEVEGTDLDFSDTINGGSGSDSVKLMNQTGPVAGIVANVDLDTVTSIENYIMEGSGDRTVGIDADTHTINFQDGNVGTVTPILINSSNVTDANDTLNVNIAGGGNPVDADFAFTVIGGAGVDNFTKNNIGLNNNINWDGGANNDTFSIAGGDMGSSTTINGNTGTDTLNQLSGTFIDDDFTNVSSMEVLTGVNQVVATLGAEADEAGIVTINGGAGNDNVVLDAAFDNDLVVNLFTGGNDTINGGASTSTLTFNADFDDFTAADSLTGGSGNQDTVNIFTSGSSQTADLSSMRGVEIINVGEDFSGTYTIELGTGGASPTALTINADGRNGTGNWDGENLVVNGGNYGAAITYNGQVGSTGAKDILTTGISADNIFTGDDNDSVVSNGGNDTVDGGAGNDTIDGGTGADVITGGADDDVLFGGAGNFNDTIDGGTGNDTITGGGGRDIINSGPDGASGADDIRYVNRSDSLGGMEDIVNNFVSGSHDIVIEESVLQDAGGVTISLEFVGNAADFGSAQGLVSLPGNMGDGEADVVFQQDTRELWIDLDDNGILNGQDLQILLPDTVSMASGDFQLVDTVVPDAPTGFVSVTDDTGASNSDFITSDDGTDGTDPVVRVSFSNATDGTGARVGDTVNLQLPPGLNGGATINAVLTAADIANGYVDISVPVTGGDGTYTMQATVTDEFGAVQQSAAISQDLVIDTTVAAPVIVSAADDTAGPNGTTADGLTNDNTQTLTGTAESGASVEIFDNMVSLGTVTADGSGNWSFTTAALADGAHSFTAVQTDLAGNVSAASAATVVTVDTQAALSVTGIGGEIVDDDIITLAEDQAGGLTFSVTGTNIEDGQNVTVELFNPSGVSIGSFTPQALAGGTITTLGSIANIFGPDGTWTAVATATDQAGNTATDSFDFVVDQTGPAFSVDFATWDSESQQLILNGTFDGAEINANSGTFDPTAITVDGNNLVAATFVSASDTQIVIDISAEQGALDNGWGNGVGDLVDISAGLFTDSVGNATSADAGNATLFDVRTIDGDATSVLLLGTLVGQGQDDIIEFDNLTAVNVATGNGGADTFALDNIYNGADVSSTIATINDFDASEGDLIRLDASDVNDEITGIPYSNGDDGAAVAFSTFLSGVGTAATNIEGTLIYDDVNKMLRIDYNGDTSWDGANFTDTGDEDDIIDLTGINGTLTASDIFFVS</sequence>
<comment type="subcellular location">
    <subcellularLocation>
        <location evidence="1">Secreted</location>
    </subcellularLocation>
</comment>
<dbReference type="SUPFAM" id="SSF51120">
    <property type="entry name" value="beta-Roll"/>
    <property type="match status" value="1"/>
</dbReference>
<dbReference type="PANTHER" id="PTHR38340">
    <property type="entry name" value="S-LAYER PROTEIN"/>
    <property type="match status" value="1"/>
</dbReference>
<dbReference type="EMBL" id="CP022416">
    <property type="protein sequence ID" value="ASM74714.1"/>
    <property type="molecule type" value="Genomic_DNA"/>
</dbReference>
<dbReference type="GO" id="GO:0016020">
    <property type="term" value="C:membrane"/>
    <property type="evidence" value="ECO:0007669"/>
    <property type="project" value="InterPro"/>
</dbReference>
<dbReference type="Gene3D" id="2.150.10.10">
    <property type="entry name" value="Serralysin-like metalloprotease, C-terminal"/>
    <property type="match status" value="3"/>
</dbReference>
<dbReference type="OrthoDB" id="7748064at2"/>
<feature type="domain" description="Cadherin" evidence="4">
    <location>
        <begin position="482"/>
        <end position="578"/>
    </location>
</feature>
<dbReference type="PRINTS" id="PR00313">
    <property type="entry name" value="CABNDNGRPT"/>
</dbReference>
<dbReference type="InterPro" id="IPR013783">
    <property type="entry name" value="Ig-like_fold"/>
</dbReference>
<dbReference type="InterPro" id="IPR011049">
    <property type="entry name" value="Serralysin-like_metalloprot_C"/>
</dbReference>
<dbReference type="Pfam" id="PF13946">
    <property type="entry name" value="DUF4214"/>
    <property type="match status" value="1"/>
</dbReference>
<evidence type="ECO:0000256" key="1">
    <source>
        <dbReference type="ARBA" id="ARBA00004613"/>
    </source>
</evidence>
<keyword evidence="5" id="KW-0614">Plasmid</keyword>
<dbReference type="InterPro" id="IPR025282">
    <property type="entry name" value="DUF4214"/>
</dbReference>
<dbReference type="InterPro" id="IPR001343">
    <property type="entry name" value="Hemolysn_Ca-bd"/>
</dbReference>
<dbReference type="Pfam" id="PF17963">
    <property type="entry name" value="Big_9"/>
    <property type="match status" value="4"/>
</dbReference>
<feature type="region of interest" description="Disordered" evidence="3">
    <location>
        <begin position="906"/>
        <end position="939"/>
    </location>
</feature>
<dbReference type="KEGG" id="spse:SULPSESMR1_05024"/>
<evidence type="ECO:0000256" key="2">
    <source>
        <dbReference type="ARBA" id="ARBA00022525"/>
    </source>
</evidence>
<dbReference type="PROSITE" id="PS50268">
    <property type="entry name" value="CADHERIN_2"/>
    <property type="match status" value="3"/>
</dbReference>
<keyword evidence="2" id="KW-0964">Secreted</keyword>
<dbReference type="InterPro" id="IPR018247">
    <property type="entry name" value="EF_Hand_1_Ca_BS"/>
</dbReference>
<dbReference type="InterPro" id="IPR018511">
    <property type="entry name" value="Hemolysin-typ_Ca-bd_CS"/>
</dbReference>
<evidence type="ECO:0000313" key="6">
    <source>
        <dbReference type="Proteomes" id="UP000199754"/>
    </source>
</evidence>